<dbReference type="KEGG" id="mpho:DA803_01695"/>
<dbReference type="Pfam" id="PF04200">
    <property type="entry name" value="Lipoprotein_17"/>
    <property type="match status" value="1"/>
</dbReference>
<sequence length="541" mass="61102">MITPGSIASVITLPLVAAACNNTKTEPAPAPDPNLDQKAVTDSLNNIKIEVANKNKLPKEVKKTDITISDQVSGFTYSVESLSPNDKTGELTVKVKSTKNNLSATKDIKIEGFKKETKEDDKKDKDDMPTPPAPKVLTEAEFKAKAKFTYSGNLNTNFDKSKIELKDADGYTFKVLDFRSGLRLTGEKFYVSKLEIQKENKKQYDVYVKFSADKIEFVNKEALQELIDQELSKKITEAVADFKTKAEYKYNGQITDSAPYIFKSTNVAFKADGYTSTFVSSKTKLGDSVLAKFKIFKSDEQNVTFDVYVKFTYNMMNKKADFTTKEEYDKLAIKIELKDKIKYEGKVTIDTFNIAKIKLDDGIKDLKINVKERVIKDKKNNKIIVQISASKNSNNYLFLVEFKEGTDVAGIFINSSDVINATITNEKMELDKITFEYKGKIDNKITLEDLKKNITINGDSSNAFKVNVEKFVFASYEKNTKKIIITRIRLTTKDNKSAAIFFVEFNFNLNDSKTAGRKIDSNKIANKYISKENLSKLLAKR</sequence>
<evidence type="ECO:0000256" key="2">
    <source>
        <dbReference type="ARBA" id="ARBA00022475"/>
    </source>
</evidence>
<dbReference type="NCBIfam" id="NF033817">
    <property type="entry name" value="Mplas_variab_LP"/>
    <property type="match status" value="1"/>
</dbReference>
<keyword evidence="3" id="KW-0732">Signal</keyword>
<name>A0A2Z5IQE9_9BACT</name>
<dbReference type="RefSeq" id="WP_114190905.1">
    <property type="nucleotide sequence ID" value="NZ_CP029295.1"/>
</dbReference>
<evidence type="ECO:0000256" key="7">
    <source>
        <dbReference type="ARBA" id="ARBA00023288"/>
    </source>
</evidence>
<dbReference type="Proteomes" id="UP000252477">
    <property type="component" value="Chromosome"/>
</dbReference>
<dbReference type="InterPro" id="IPR049890">
    <property type="entry name" value="VlpA-F-like_signal"/>
</dbReference>
<evidence type="ECO:0000313" key="9">
    <source>
        <dbReference type="EMBL" id="AXE60797.1"/>
    </source>
</evidence>
<keyword evidence="4" id="KW-0677">Repeat</keyword>
<dbReference type="EMBL" id="CP029295">
    <property type="protein sequence ID" value="AXE60797.1"/>
    <property type="molecule type" value="Genomic_DNA"/>
</dbReference>
<feature type="domain" description="Lipoprotein-associated type-17" evidence="8">
    <location>
        <begin position="43"/>
        <end position="115"/>
    </location>
</feature>
<keyword evidence="6" id="KW-0564">Palmitate</keyword>
<evidence type="ECO:0000256" key="4">
    <source>
        <dbReference type="ARBA" id="ARBA00022737"/>
    </source>
</evidence>
<gene>
    <name evidence="9" type="ORF">DA803_01695</name>
</gene>
<accession>A0A2Z5IQE9</accession>
<keyword evidence="2" id="KW-1003">Cell membrane</keyword>
<evidence type="ECO:0000256" key="1">
    <source>
        <dbReference type="ARBA" id="ARBA00004193"/>
    </source>
</evidence>
<comment type="subcellular location">
    <subcellularLocation>
        <location evidence="1">Cell membrane</location>
        <topology evidence="1">Lipid-anchor</topology>
    </subcellularLocation>
</comment>
<proteinExistence type="predicted"/>
<organism evidence="9 10">
    <name type="scientific">[Mycoplasma] phocae</name>
    <dbReference type="NCBI Taxonomy" id="142651"/>
    <lineage>
        <taxon>Bacteria</taxon>
        <taxon>Bacillati</taxon>
        <taxon>Mycoplasmatota</taxon>
        <taxon>Mycoplasmoidales</taxon>
        <taxon>Metamycoplasmataceae</taxon>
        <taxon>Metamycoplasma</taxon>
    </lineage>
</organism>
<reference evidence="9 10" key="1">
    <citation type="submission" date="2018-05" db="EMBL/GenBank/DDBJ databases">
        <title>Annotation of the Mycoplasma phocidae genome.</title>
        <authorList>
            <person name="Brown D.R."/>
            <person name="Kutish G.F."/>
            <person name="Frasca S.Jr."/>
        </authorList>
    </citation>
    <scope>NUCLEOTIDE SEQUENCE [LARGE SCALE GENOMIC DNA]</scope>
    <source>
        <strain evidence="9 10">105</strain>
    </source>
</reference>
<evidence type="ECO:0000256" key="5">
    <source>
        <dbReference type="ARBA" id="ARBA00023136"/>
    </source>
</evidence>
<evidence type="ECO:0000313" key="10">
    <source>
        <dbReference type="Proteomes" id="UP000252477"/>
    </source>
</evidence>
<evidence type="ECO:0000256" key="6">
    <source>
        <dbReference type="ARBA" id="ARBA00023139"/>
    </source>
</evidence>
<dbReference type="InterPro" id="IPR007326">
    <property type="entry name" value="Lipoprotein-assoc_dom"/>
</dbReference>
<keyword evidence="7" id="KW-0449">Lipoprotein</keyword>
<dbReference type="AlphaFoldDB" id="A0A2Z5IQE9"/>
<keyword evidence="5" id="KW-0472">Membrane</keyword>
<protein>
    <recommendedName>
        <fullName evidence="8">Lipoprotein-associated type-17 domain-containing protein</fullName>
    </recommendedName>
</protein>
<dbReference type="GO" id="GO:0005886">
    <property type="term" value="C:plasma membrane"/>
    <property type="evidence" value="ECO:0007669"/>
    <property type="project" value="UniProtKB-SubCell"/>
</dbReference>
<evidence type="ECO:0000256" key="3">
    <source>
        <dbReference type="ARBA" id="ARBA00022729"/>
    </source>
</evidence>
<evidence type="ECO:0000259" key="8">
    <source>
        <dbReference type="Pfam" id="PF04200"/>
    </source>
</evidence>
<keyword evidence="10" id="KW-1185">Reference proteome</keyword>